<dbReference type="CDD" id="cd06550">
    <property type="entry name" value="TM_ABC_iron-siderophores_like"/>
    <property type="match status" value="1"/>
</dbReference>
<keyword evidence="4" id="KW-1003">Cell membrane</keyword>
<dbReference type="Proteomes" id="UP000265962">
    <property type="component" value="Unassembled WGS sequence"/>
</dbReference>
<dbReference type="InterPro" id="IPR000522">
    <property type="entry name" value="ABC_transptr_permease_BtuC"/>
</dbReference>
<keyword evidence="5 8" id="KW-0812">Transmembrane</keyword>
<dbReference type="PANTHER" id="PTHR30472:SF24">
    <property type="entry name" value="FERRIC ENTEROBACTIN TRANSPORT SYSTEM PERMEASE PROTEIN FEPG"/>
    <property type="match status" value="1"/>
</dbReference>
<feature type="transmembrane region" description="Helical" evidence="8">
    <location>
        <begin position="146"/>
        <end position="166"/>
    </location>
</feature>
<feature type="transmembrane region" description="Helical" evidence="8">
    <location>
        <begin position="301"/>
        <end position="322"/>
    </location>
</feature>
<feature type="transmembrane region" description="Helical" evidence="8">
    <location>
        <begin position="9"/>
        <end position="29"/>
    </location>
</feature>
<feature type="transmembrane region" description="Helical" evidence="8">
    <location>
        <begin position="273"/>
        <end position="294"/>
    </location>
</feature>
<evidence type="ECO:0000313" key="9">
    <source>
        <dbReference type="EMBL" id="SPF67329.1"/>
    </source>
</evidence>
<dbReference type="GO" id="GO:0022857">
    <property type="term" value="F:transmembrane transporter activity"/>
    <property type="evidence" value="ECO:0007669"/>
    <property type="project" value="InterPro"/>
</dbReference>
<protein>
    <submittedName>
        <fullName evidence="9">TM_ABC_iron-siderophores_like</fullName>
    </submittedName>
</protein>
<organism evidence="9 10">
    <name type="scientific">Propionibacterium ruminifibrarum</name>
    <dbReference type="NCBI Taxonomy" id="1962131"/>
    <lineage>
        <taxon>Bacteria</taxon>
        <taxon>Bacillati</taxon>
        <taxon>Actinomycetota</taxon>
        <taxon>Actinomycetes</taxon>
        <taxon>Propionibacteriales</taxon>
        <taxon>Propionibacteriaceae</taxon>
        <taxon>Propionibacterium</taxon>
    </lineage>
</organism>
<evidence type="ECO:0000256" key="2">
    <source>
        <dbReference type="ARBA" id="ARBA00007935"/>
    </source>
</evidence>
<evidence type="ECO:0000313" key="10">
    <source>
        <dbReference type="Proteomes" id="UP000265962"/>
    </source>
</evidence>
<dbReference type="GO" id="GO:0005886">
    <property type="term" value="C:plasma membrane"/>
    <property type="evidence" value="ECO:0007669"/>
    <property type="project" value="UniProtKB-SubCell"/>
</dbReference>
<evidence type="ECO:0000256" key="5">
    <source>
        <dbReference type="ARBA" id="ARBA00022692"/>
    </source>
</evidence>
<dbReference type="PANTHER" id="PTHR30472">
    <property type="entry name" value="FERRIC ENTEROBACTIN TRANSPORT SYSTEM PERMEASE PROTEIN"/>
    <property type="match status" value="1"/>
</dbReference>
<gene>
    <name evidence="9" type="ORF">PROPJV5_0339</name>
</gene>
<keyword evidence="6 8" id="KW-1133">Transmembrane helix</keyword>
<feature type="transmembrane region" description="Helical" evidence="8">
    <location>
        <begin position="235"/>
        <end position="261"/>
    </location>
</feature>
<feature type="transmembrane region" description="Helical" evidence="8">
    <location>
        <begin position="92"/>
        <end position="113"/>
    </location>
</feature>
<feature type="transmembrane region" description="Helical" evidence="8">
    <location>
        <begin position="62"/>
        <end position="80"/>
    </location>
</feature>
<sequence length="326" mass="33135">MNARRARGVGVLVGLVVVVVLLGLAALSLGDYPLSLPQVVRALVTGDGFAGTIVRDWRAPRVVAAICFGAALALSGAVFQSLTDNPLGSPDVIGFTTGSYTGVIVAVAVLGAGTGETTVGALAGGVVTALGVYLLAYRRGIQGHRLIIVGVGVTAMLTAFNSWLLLRTRTELAMTISIWGAGSLDLIEWSTLVPALAVLLAGTAGLAVLTPHLRQLELGDDAAAAHGVRLEASRLALIVVGMILIAAATAVSGPIGFVSLACPQIARRLRAGAGLPLVDTALVGSVVLLTADLVAQYALPVVVPAGVITIVFGGGYLLWMLIARNT</sequence>
<comment type="subcellular location">
    <subcellularLocation>
        <location evidence="1">Cell membrane</location>
        <topology evidence="1">Multi-pass membrane protein</topology>
    </subcellularLocation>
</comment>
<keyword evidence="3" id="KW-0813">Transport</keyword>
<feature type="transmembrane region" description="Helical" evidence="8">
    <location>
        <begin position="119"/>
        <end position="137"/>
    </location>
</feature>
<dbReference type="Pfam" id="PF01032">
    <property type="entry name" value="FecCD"/>
    <property type="match status" value="1"/>
</dbReference>
<dbReference type="RefSeq" id="WP_239018349.1">
    <property type="nucleotide sequence ID" value="NZ_OMOH01000001.1"/>
</dbReference>
<dbReference type="Gene3D" id="1.10.3470.10">
    <property type="entry name" value="ABC transporter involved in vitamin B12 uptake, BtuC"/>
    <property type="match status" value="1"/>
</dbReference>
<evidence type="ECO:0000256" key="8">
    <source>
        <dbReference type="SAM" id="Phobius"/>
    </source>
</evidence>
<reference evidence="10" key="1">
    <citation type="submission" date="2018-02" db="EMBL/GenBank/DDBJ databases">
        <authorList>
            <person name="Hornung B."/>
        </authorList>
    </citation>
    <scope>NUCLEOTIDE SEQUENCE [LARGE SCALE GENOMIC DNA]</scope>
</reference>
<proteinExistence type="inferred from homology"/>
<keyword evidence="7 8" id="KW-0472">Membrane</keyword>
<dbReference type="SUPFAM" id="SSF81345">
    <property type="entry name" value="ABC transporter involved in vitamin B12 uptake, BtuC"/>
    <property type="match status" value="1"/>
</dbReference>
<dbReference type="EMBL" id="OMOH01000001">
    <property type="protein sequence ID" value="SPF67329.1"/>
    <property type="molecule type" value="Genomic_DNA"/>
</dbReference>
<evidence type="ECO:0000256" key="6">
    <source>
        <dbReference type="ARBA" id="ARBA00022989"/>
    </source>
</evidence>
<dbReference type="GO" id="GO:0033214">
    <property type="term" value="P:siderophore-iron import into cell"/>
    <property type="evidence" value="ECO:0007669"/>
    <property type="project" value="TreeGrafter"/>
</dbReference>
<feature type="transmembrane region" description="Helical" evidence="8">
    <location>
        <begin position="186"/>
        <end position="209"/>
    </location>
</feature>
<accession>A0A375I2D9</accession>
<dbReference type="InterPro" id="IPR037294">
    <property type="entry name" value="ABC_BtuC-like"/>
</dbReference>
<evidence type="ECO:0000256" key="7">
    <source>
        <dbReference type="ARBA" id="ARBA00023136"/>
    </source>
</evidence>
<dbReference type="AlphaFoldDB" id="A0A375I2D9"/>
<comment type="similarity">
    <text evidence="2">Belongs to the binding-protein-dependent transport system permease family. FecCD subfamily.</text>
</comment>
<evidence type="ECO:0000256" key="3">
    <source>
        <dbReference type="ARBA" id="ARBA00022448"/>
    </source>
</evidence>
<evidence type="ECO:0000256" key="1">
    <source>
        <dbReference type="ARBA" id="ARBA00004651"/>
    </source>
</evidence>
<evidence type="ECO:0000256" key="4">
    <source>
        <dbReference type="ARBA" id="ARBA00022475"/>
    </source>
</evidence>
<keyword evidence="10" id="KW-1185">Reference proteome</keyword>
<name>A0A375I2D9_9ACTN</name>